<keyword evidence="3 6" id="KW-0812">Transmembrane</keyword>
<dbReference type="PANTHER" id="PTHR43229:SF2">
    <property type="entry name" value="NODULATION PROTEIN J"/>
    <property type="match status" value="1"/>
</dbReference>
<evidence type="ECO:0000256" key="2">
    <source>
        <dbReference type="ARBA" id="ARBA00007783"/>
    </source>
</evidence>
<keyword evidence="4 6" id="KW-1133">Transmembrane helix</keyword>
<dbReference type="PIRSF" id="PIRSF006648">
    <property type="entry name" value="DrrB"/>
    <property type="match status" value="1"/>
</dbReference>
<gene>
    <name evidence="8" type="ORF">C9927_03470</name>
</gene>
<dbReference type="GO" id="GO:0043190">
    <property type="term" value="C:ATP-binding cassette (ABC) transporter complex"/>
    <property type="evidence" value="ECO:0007669"/>
    <property type="project" value="InterPro"/>
</dbReference>
<proteinExistence type="inferred from homology"/>
<feature type="domain" description="ABC-2 type transporter transmembrane" evidence="7">
    <location>
        <begin position="16"/>
        <end position="201"/>
    </location>
</feature>
<feature type="transmembrane region" description="Helical" evidence="6">
    <location>
        <begin position="130"/>
        <end position="153"/>
    </location>
</feature>
<feature type="transmembrane region" description="Helical" evidence="6">
    <location>
        <begin position="165"/>
        <end position="184"/>
    </location>
</feature>
<evidence type="ECO:0000256" key="3">
    <source>
        <dbReference type="ARBA" id="ARBA00022692"/>
    </source>
</evidence>
<dbReference type="PANTHER" id="PTHR43229">
    <property type="entry name" value="NODULATION PROTEIN J"/>
    <property type="match status" value="1"/>
</dbReference>
<organism evidence="8 9">
    <name type="scientific">Pseudidiomarina aestuarii</name>
    <dbReference type="NCBI Taxonomy" id="624146"/>
    <lineage>
        <taxon>Bacteria</taxon>
        <taxon>Pseudomonadati</taxon>
        <taxon>Pseudomonadota</taxon>
        <taxon>Gammaproteobacteria</taxon>
        <taxon>Alteromonadales</taxon>
        <taxon>Idiomarinaceae</taxon>
        <taxon>Pseudidiomarina</taxon>
    </lineage>
</organism>
<keyword evidence="5 6" id="KW-0472">Membrane</keyword>
<dbReference type="InterPro" id="IPR000412">
    <property type="entry name" value="ABC_2_transport"/>
</dbReference>
<comment type="subcellular location">
    <subcellularLocation>
        <location evidence="1">Membrane</location>
        <topology evidence="1">Multi-pass membrane protein</topology>
    </subcellularLocation>
</comment>
<dbReference type="Proteomes" id="UP000242087">
    <property type="component" value="Unassembled WGS sequence"/>
</dbReference>
<dbReference type="InterPro" id="IPR051784">
    <property type="entry name" value="Nod_factor_ABC_transporter"/>
</dbReference>
<dbReference type="GO" id="GO:0140359">
    <property type="term" value="F:ABC-type transporter activity"/>
    <property type="evidence" value="ECO:0007669"/>
    <property type="project" value="InterPro"/>
</dbReference>
<evidence type="ECO:0000256" key="5">
    <source>
        <dbReference type="ARBA" id="ARBA00023136"/>
    </source>
</evidence>
<dbReference type="AlphaFoldDB" id="A0A2T4D4D6"/>
<comment type="caution">
    <text evidence="8">The sequence shown here is derived from an EMBL/GenBank/DDBJ whole genome shotgun (WGS) entry which is preliminary data.</text>
</comment>
<evidence type="ECO:0000256" key="6">
    <source>
        <dbReference type="SAM" id="Phobius"/>
    </source>
</evidence>
<dbReference type="EMBL" id="PYVF01000042">
    <property type="protein sequence ID" value="PTB88673.1"/>
    <property type="molecule type" value="Genomic_DNA"/>
</dbReference>
<dbReference type="Pfam" id="PF01061">
    <property type="entry name" value="ABC2_membrane"/>
    <property type="match status" value="1"/>
</dbReference>
<evidence type="ECO:0000256" key="1">
    <source>
        <dbReference type="ARBA" id="ARBA00004141"/>
    </source>
</evidence>
<evidence type="ECO:0000256" key="4">
    <source>
        <dbReference type="ARBA" id="ARBA00022989"/>
    </source>
</evidence>
<dbReference type="InterPro" id="IPR013525">
    <property type="entry name" value="ABC2_TM"/>
</dbReference>
<accession>A0A2T4D4D6</accession>
<sequence length="246" mass="27465">MRNTTAIYLKESHYDLVSLWRTPGFFLPAILFPVVFYIFFGIVFNFSAAQGEYMLVSYACFGMMGPAFFNYATAVASDRAHGWLTLKRVSPMPLGAYVASKFYSSQVFALCIALLLFITGAVFADVEMYLWQWGTLLVVLLLGTLPFALIGLLMGLCLSDKAAPAVVNLIYLPMAFLSGLWVPIQFLPDAVRSIAFALPSYQYSQLAHAVIGTSQGQSIWLHIAYLVLFCAGMFGVIYWRYQKLSR</sequence>
<feature type="transmembrane region" description="Helical" evidence="6">
    <location>
        <begin position="219"/>
        <end position="239"/>
    </location>
</feature>
<feature type="transmembrane region" description="Helical" evidence="6">
    <location>
        <begin position="107"/>
        <end position="124"/>
    </location>
</feature>
<reference evidence="8 9" key="1">
    <citation type="submission" date="2018-03" db="EMBL/GenBank/DDBJ databases">
        <title>Cross-interface Injection: A General Nanoliter Liquid Handling Method Applied to Single Cells Genome Amplification Automated Nanoliter Liquid Handling Applied to Single Cell Multiple Displacement Amplification.</title>
        <authorList>
            <person name="Yun J."/>
            <person name="Xu P."/>
            <person name="Xu J."/>
            <person name="Dai X."/>
            <person name="Wang Y."/>
            <person name="Zheng X."/>
            <person name="Cao C."/>
            <person name="Yi Q."/>
            <person name="Zhu Y."/>
            <person name="Wang L."/>
            <person name="Dong Z."/>
            <person name="Huang Y."/>
            <person name="Huang L."/>
            <person name="Du W."/>
        </authorList>
    </citation>
    <scope>NUCLEOTIDE SEQUENCE [LARGE SCALE GENOMIC DNA]</scope>
    <source>
        <strain evidence="8 9">A12-4</strain>
    </source>
</reference>
<evidence type="ECO:0000313" key="9">
    <source>
        <dbReference type="Proteomes" id="UP000242087"/>
    </source>
</evidence>
<evidence type="ECO:0000313" key="8">
    <source>
        <dbReference type="EMBL" id="PTB88673.1"/>
    </source>
</evidence>
<protein>
    <submittedName>
        <fullName evidence="8">ABC transporter permease</fullName>
    </submittedName>
</protein>
<evidence type="ECO:0000259" key="7">
    <source>
        <dbReference type="Pfam" id="PF01061"/>
    </source>
</evidence>
<name>A0A2T4D4D6_9GAMM</name>
<comment type="similarity">
    <text evidence="2">Belongs to the ABC-2 integral membrane protein family.</text>
</comment>
<feature type="transmembrane region" description="Helical" evidence="6">
    <location>
        <begin position="25"/>
        <end position="46"/>
    </location>
</feature>